<dbReference type="InterPro" id="IPR032292">
    <property type="entry name" value="CEBP1_N"/>
</dbReference>
<dbReference type="Pfam" id="PF16366">
    <property type="entry name" value="CEBP_ZZ"/>
    <property type="match status" value="1"/>
</dbReference>
<feature type="domain" description="RRM" evidence="7">
    <location>
        <begin position="308"/>
        <end position="398"/>
    </location>
</feature>
<reference evidence="8" key="1">
    <citation type="submission" date="2016-11" db="EMBL/GenBank/DDBJ databases">
        <title>Venom-gland transcriptomics and venom proteomics of the black-back scorpion (Hadrurus spadix) reveal detectability challenges and an unexplored realm of animal toxin diversity.</title>
        <authorList>
            <person name="Rokyta D.R."/>
            <person name="Ward M.J."/>
        </authorList>
    </citation>
    <scope>NUCLEOTIDE SEQUENCE</scope>
    <source>
        <tissue evidence="8">Venom gland</tissue>
    </source>
</reference>
<feature type="compositionally biased region" description="Low complexity" evidence="6">
    <location>
        <begin position="184"/>
        <end position="201"/>
    </location>
</feature>
<evidence type="ECO:0000256" key="5">
    <source>
        <dbReference type="PROSITE-ProRule" id="PRU00176"/>
    </source>
</evidence>
<protein>
    <submittedName>
        <fullName evidence="8">Cytoplasmic polyadenylation element-binding protein 1</fullName>
    </submittedName>
</protein>
<evidence type="ECO:0000256" key="6">
    <source>
        <dbReference type="SAM" id="MobiDB-lite"/>
    </source>
</evidence>
<evidence type="ECO:0000259" key="7">
    <source>
        <dbReference type="PROSITE" id="PS50102"/>
    </source>
</evidence>
<dbReference type="FunFam" id="3.30.70.330:FF:000086">
    <property type="entry name" value="Putative Cytoplasmic polyadenylation element-binding protein 1"/>
    <property type="match status" value="1"/>
</dbReference>
<proteinExistence type="inferred from homology"/>
<dbReference type="SUPFAM" id="SSF54928">
    <property type="entry name" value="RNA-binding domain, RBD"/>
    <property type="match status" value="1"/>
</dbReference>
<dbReference type="InterPro" id="IPR035979">
    <property type="entry name" value="RBD_domain_sf"/>
</dbReference>
<dbReference type="Pfam" id="PF16367">
    <property type="entry name" value="RRM_7"/>
    <property type="match status" value="1"/>
</dbReference>
<feature type="region of interest" description="Disordered" evidence="6">
    <location>
        <begin position="1"/>
        <end position="21"/>
    </location>
</feature>
<dbReference type="GO" id="GO:0043022">
    <property type="term" value="F:ribosome binding"/>
    <property type="evidence" value="ECO:0007669"/>
    <property type="project" value="TreeGrafter"/>
</dbReference>
<dbReference type="CDD" id="cd19757">
    <property type="entry name" value="Bbox1"/>
    <property type="match status" value="1"/>
</dbReference>
<dbReference type="GO" id="GO:0003730">
    <property type="term" value="F:mRNA 3'-UTR binding"/>
    <property type="evidence" value="ECO:0007669"/>
    <property type="project" value="InterPro"/>
</dbReference>
<evidence type="ECO:0000256" key="3">
    <source>
        <dbReference type="ARBA" id="ARBA00022845"/>
    </source>
</evidence>
<dbReference type="GO" id="GO:0045202">
    <property type="term" value="C:synapse"/>
    <property type="evidence" value="ECO:0007669"/>
    <property type="project" value="TreeGrafter"/>
</dbReference>
<keyword evidence="2" id="KW-0677">Repeat</keyword>
<comment type="similarity">
    <text evidence="1">Belongs to the RRM CPEB family.</text>
</comment>
<evidence type="ECO:0000256" key="1">
    <source>
        <dbReference type="ARBA" id="ARBA00010347"/>
    </source>
</evidence>
<sequence length="553" mass="60566">MSMNISNLPPQSSLTFEGRGSNNCVGDSNKEIIDHINAMLENTLDLTNLSDHQTSKFTQGSRCSVADLLGLNGNAHPAFHSSPLQPNLYGLSANLTSNTIPGGLSGLMSSPNYETNSSHVKTYDYGGNQYPDVSNSLSKILQQSVGRSSSGIRAIKAASTYPCEQRSPSIEQAILMGCQDYRTSRSSSPTDSDTSGISSVSDSGISDLMSNLSLSNNAGTLGSTLNFPTTSGSQSRSGADIQQFNSPFFSDKRWSCNSVPVFNGNCGEGDPIDTAAKLYRTAAAYCDATCTWSGQLPPRIHKTPTYSGKVFLGGVPWDITEAGLIEAFAPFGPIKIQWPAKENRNNSYPTKAGYVYIIFDSEKHVKALLQSCTHDFNNGGNWYFKISSRRMRSKEVQVIPWVIGDSNYVRCPSQRLDSNKTVFVGALHGMLNAEGLAHIMNDLFGGVVYAGIDTDKYKYPIGSGRVTFNNHKSYTKAVSAAFIEIKTPRFIKKVQVDPYLEDSICSACQLHQGPVFCRDPSCFRYYCRSCWQWHHSVEGMRTHKPLMRNKSNS</sequence>
<dbReference type="FunFam" id="3.30.70.330:FF:000054">
    <property type="entry name" value="Cytoplasmic polyadenylation element-binding protein 1"/>
    <property type="match status" value="1"/>
</dbReference>
<dbReference type="PANTHER" id="PTHR12566">
    <property type="entry name" value="CYTOPLASMIC POLYADENYLATION ELEMENT BINDING PROTEIN CPEB"/>
    <property type="match status" value="1"/>
</dbReference>
<dbReference type="PANTHER" id="PTHR12566:SF9">
    <property type="entry name" value="CYTOPLASMIC POLYADENYLATION ELEMENT-BINDING PROTEIN 1"/>
    <property type="match status" value="1"/>
</dbReference>
<dbReference type="GO" id="GO:0005737">
    <property type="term" value="C:cytoplasm"/>
    <property type="evidence" value="ECO:0007669"/>
    <property type="project" value="TreeGrafter"/>
</dbReference>
<evidence type="ECO:0000256" key="2">
    <source>
        <dbReference type="ARBA" id="ARBA00022737"/>
    </source>
</evidence>
<dbReference type="SMART" id="SM00360">
    <property type="entry name" value="RRM"/>
    <property type="match status" value="2"/>
</dbReference>
<feature type="region of interest" description="Disordered" evidence="6">
    <location>
        <begin position="181"/>
        <end position="201"/>
    </location>
</feature>
<dbReference type="InterPro" id="IPR000504">
    <property type="entry name" value="RRM_dom"/>
</dbReference>
<dbReference type="InterPro" id="IPR012677">
    <property type="entry name" value="Nucleotide-bd_a/b_plait_sf"/>
</dbReference>
<dbReference type="InterPro" id="IPR034819">
    <property type="entry name" value="CPEB"/>
</dbReference>
<dbReference type="GO" id="GO:2000766">
    <property type="term" value="P:negative regulation of cytoplasmic translation"/>
    <property type="evidence" value="ECO:0007669"/>
    <property type="project" value="TreeGrafter"/>
</dbReference>
<dbReference type="InterPro" id="IPR038446">
    <property type="entry name" value="CEBP_ZZ_sf"/>
</dbReference>
<dbReference type="GO" id="GO:0005634">
    <property type="term" value="C:nucleus"/>
    <property type="evidence" value="ECO:0007669"/>
    <property type="project" value="TreeGrafter"/>
</dbReference>
<dbReference type="CDD" id="cd12725">
    <property type="entry name" value="RRM2_CPEB1"/>
    <property type="match status" value="1"/>
</dbReference>
<dbReference type="AlphaFoldDB" id="A0A1W7R9Y5"/>
<accession>A0A1W7R9Y5</accession>
<dbReference type="InterPro" id="IPR034977">
    <property type="entry name" value="CPEB1_RRM1"/>
</dbReference>
<keyword evidence="3" id="KW-0810">Translation regulation</keyword>
<keyword evidence="4 5" id="KW-0694">RNA-binding</keyword>
<evidence type="ECO:0000256" key="4">
    <source>
        <dbReference type="ARBA" id="ARBA00022884"/>
    </source>
</evidence>
<dbReference type="Pfam" id="PF16368">
    <property type="entry name" value="CEBP1_N"/>
    <property type="match status" value="1"/>
</dbReference>
<dbReference type="Gene3D" id="3.30.70.330">
    <property type="match status" value="2"/>
</dbReference>
<organism evidence="8">
    <name type="scientific">Hadrurus spadix</name>
    <dbReference type="NCBI Taxonomy" id="141984"/>
    <lineage>
        <taxon>Eukaryota</taxon>
        <taxon>Metazoa</taxon>
        <taxon>Ecdysozoa</taxon>
        <taxon>Arthropoda</taxon>
        <taxon>Chelicerata</taxon>
        <taxon>Arachnida</taxon>
        <taxon>Scorpiones</taxon>
        <taxon>Iurida</taxon>
        <taxon>Iuroidea</taxon>
        <taxon>Hadrurus</taxon>
    </lineage>
</organism>
<dbReference type="CDD" id="cd12723">
    <property type="entry name" value="RRM1_CPEB1"/>
    <property type="match status" value="1"/>
</dbReference>
<dbReference type="InterPro" id="IPR032296">
    <property type="entry name" value="CEBP_ZZ"/>
</dbReference>
<name>A0A1W7R9Y5_9SCOR</name>
<dbReference type="GO" id="GO:0000900">
    <property type="term" value="F:mRNA regulatory element binding translation repressor activity"/>
    <property type="evidence" value="ECO:0007669"/>
    <property type="project" value="TreeGrafter"/>
</dbReference>
<evidence type="ECO:0000313" key="8">
    <source>
        <dbReference type="EMBL" id="JAV47948.1"/>
    </source>
</evidence>
<dbReference type="EMBL" id="GFAH01000441">
    <property type="protein sequence ID" value="JAV47948.1"/>
    <property type="molecule type" value="Transcribed_RNA"/>
</dbReference>
<dbReference type="GO" id="GO:0008135">
    <property type="term" value="F:translation factor activity, RNA binding"/>
    <property type="evidence" value="ECO:0007669"/>
    <property type="project" value="TreeGrafter"/>
</dbReference>
<dbReference type="PROSITE" id="PS50102">
    <property type="entry name" value="RRM"/>
    <property type="match status" value="1"/>
</dbReference>
<dbReference type="GO" id="GO:0043005">
    <property type="term" value="C:neuron projection"/>
    <property type="evidence" value="ECO:0007669"/>
    <property type="project" value="TreeGrafter"/>
</dbReference>
<dbReference type="Gene3D" id="4.10.640.40">
    <property type="entry name" value="Cytoplasmic polyadenylation element-binding protein, ZZ domain"/>
    <property type="match status" value="1"/>
</dbReference>